<evidence type="ECO:0000256" key="1">
    <source>
        <dbReference type="ARBA" id="ARBA00001946"/>
    </source>
</evidence>
<evidence type="ECO:0000256" key="2">
    <source>
        <dbReference type="ARBA" id="ARBA00022723"/>
    </source>
</evidence>
<dbReference type="Gene3D" id="1.10.150.240">
    <property type="entry name" value="Putative phosphatase, domain 2"/>
    <property type="match status" value="1"/>
</dbReference>
<dbReference type="SUPFAM" id="SSF56784">
    <property type="entry name" value="HAD-like"/>
    <property type="match status" value="1"/>
</dbReference>
<dbReference type="EMBL" id="PGVE01000096">
    <property type="protein sequence ID" value="PLS01424.1"/>
    <property type="molecule type" value="Genomic_DNA"/>
</dbReference>
<proteinExistence type="predicted"/>
<dbReference type="InterPro" id="IPR023198">
    <property type="entry name" value="PGP-like_dom2"/>
</dbReference>
<organism evidence="5 6">
    <name type="scientific">Neobacillus cucumis</name>
    <dbReference type="NCBI Taxonomy" id="1740721"/>
    <lineage>
        <taxon>Bacteria</taxon>
        <taxon>Bacillati</taxon>
        <taxon>Bacillota</taxon>
        <taxon>Bacilli</taxon>
        <taxon>Bacillales</taxon>
        <taxon>Bacillaceae</taxon>
        <taxon>Neobacillus</taxon>
    </lineage>
</organism>
<evidence type="ECO:0000256" key="3">
    <source>
        <dbReference type="ARBA" id="ARBA00022801"/>
    </source>
</evidence>
<dbReference type="InterPro" id="IPR051400">
    <property type="entry name" value="HAD-like_hydrolase"/>
</dbReference>
<dbReference type="PANTHER" id="PTHR46470">
    <property type="entry name" value="N-ACYLNEURAMINATE-9-PHOSPHATASE"/>
    <property type="match status" value="1"/>
</dbReference>
<keyword evidence="6" id="KW-1185">Reference proteome</keyword>
<dbReference type="Gene3D" id="3.40.50.1000">
    <property type="entry name" value="HAD superfamily/HAD-like"/>
    <property type="match status" value="1"/>
</dbReference>
<dbReference type="InterPro" id="IPR036412">
    <property type="entry name" value="HAD-like_sf"/>
</dbReference>
<sequence length="233" mass="26785">MKALFFDLDDTLYDQLQPFQGAYHSVFSRITDLSILDLFKKSREYSDKVFALTESGEMSLEKMHQYRMMNAFKDFGYTISADEADAFQQEYKNQQYKVSLIPEMKNILQYASTKCIPIFVTTNGPSTHQRQKLESLGISEWVPANHIFISSEVGYAKPHKAFFEHVNVKTKTNSIDSCMVGDSFENDIFGAHQAGWSSIWINTTKKAKPIENVHPTYETNSYQQLENLIKSLV</sequence>
<dbReference type="RefSeq" id="WP_101651663.1">
    <property type="nucleotide sequence ID" value="NZ_PGVE01000096.1"/>
</dbReference>
<dbReference type="PRINTS" id="PR00413">
    <property type="entry name" value="HADHALOGNASE"/>
</dbReference>
<dbReference type="Pfam" id="PF13419">
    <property type="entry name" value="HAD_2"/>
    <property type="match status" value="1"/>
</dbReference>
<dbReference type="InterPro" id="IPR041492">
    <property type="entry name" value="HAD_2"/>
</dbReference>
<comment type="caution">
    <text evidence="5">The sequence shown here is derived from an EMBL/GenBank/DDBJ whole genome shotgun (WGS) entry which is preliminary data.</text>
</comment>
<dbReference type="OrthoDB" id="25198at2"/>
<accession>A0A2N5H7D6</accession>
<gene>
    <name evidence="5" type="ORF">CVD27_25320</name>
</gene>
<keyword evidence="3 5" id="KW-0378">Hydrolase</keyword>
<reference evidence="5 6" key="1">
    <citation type="submission" date="2017-11" db="EMBL/GenBank/DDBJ databases">
        <title>Comparitive Functional Genomics of Dry Heat Resistant strains isolated from the Viking Spacecraft.</title>
        <authorList>
            <person name="Seuylemezian A."/>
            <person name="Cooper K."/>
            <person name="Vaishampayan P."/>
        </authorList>
    </citation>
    <scope>NUCLEOTIDE SEQUENCE [LARGE SCALE GENOMIC DNA]</scope>
    <source>
        <strain evidence="5 6">V32-6</strain>
    </source>
</reference>
<dbReference type="GO" id="GO:0046872">
    <property type="term" value="F:metal ion binding"/>
    <property type="evidence" value="ECO:0007669"/>
    <property type="project" value="UniProtKB-KW"/>
</dbReference>
<dbReference type="NCBIfam" id="TIGR01549">
    <property type="entry name" value="HAD-SF-IA-v1"/>
    <property type="match status" value="1"/>
</dbReference>
<comment type="cofactor">
    <cofactor evidence="1">
        <name>Mg(2+)</name>
        <dbReference type="ChEBI" id="CHEBI:18420"/>
    </cofactor>
</comment>
<dbReference type="AlphaFoldDB" id="A0A2N5H7D6"/>
<evidence type="ECO:0000256" key="4">
    <source>
        <dbReference type="ARBA" id="ARBA00022842"/>
    </source>
</evidence>
<protein>
    <submittedName>
        <fullName evidence="5">Hydrolase</fullName>
    </submittedName>
</protein>
<dbReference type="InterPro" id="IPR006439">
    <property type="entry name" value="HAD-SF_hydro_IA"/>
</dbReference>
<dbReference type="GO" id="GO:0016791">
    <property type="term" value="F:phosphatase activity"/>
    <property type="evidence" value="ECO:0007669"/>
    <property type="project" value="TreeGrafter"/>
</dbReference>
<dbReference type="SFLD" id="SFLDG01129">
    <property type="entry name" value="C1.5:_HAD__Beta-PGM__Phosphata"/>
    <property type="match status" value="1"/>
</dbReference>
<name>A0A2N5H7D6_9BACI</name>
<evidence type="ECO:0000313" key="5">
    <source>
        <dbReference type="EMBL" id="PLS01424.1"/>
    </source>
</evidence>
<evidence type="ECO:0000313" key="6">
    <source>
        <dbReference type="Proteomes" id="UP000234950"/>
    </source>
</evidence>
<keyword evidence="2" id="KW-0479">Metal-binding</keyword>
<dbReference type="SFLD" id="SFLDS00003">
    <property type="entry name" value="Haloacid_Dehalogenase"/>
    <property type="match status" value="1"/>
</dbReference>
<dbReference type="PANTHER" id="PTHR46470:SF2">
    <property type="entry name" value="GLYCERALDEHYDE 3-PHOSPHATE PHOSPHATASE"/>
    <property type="match status" value="1"/>
</dbReference>
<dbReference type="GO" id="GO:0044281">
    <property type="term" value="P:small molecule metabolic process"/>
    <property type="evidence" value="ECO:0007669"/>
    <property type="project" value="UniProtKB-ARBA"/>
</dbReference>
<dbReference type="Proteomes" id="UP000234950">
    <property type="component" value="Unassembled WGS sequence"/>
</dbReference>
<dbReference type="InterPro" id="IPR023214">
    <property type="entry name" value="HAD_sf"/>
</dbReference>
<keyword evidence="4" id="KW-0460">Magnesium</keyword>